<proteinExistence type="predicted"/>
<keyword evidence="2" id="KW-1185">Reference proteome</keyword>
<reference evidence="1 2" key="1">
    <citation type="journal article" date="2023" name="Life. Sci Alliance">
        <title>Evolutionary insights into 3D genome organization and epigenetic landscape of Vigna mungo.</title>
        <authorList>
            <person name="Junaid A."/>
            <person name="Singh B."/>
            <person name="Bhatia S."/>
        </authorList>
    </citation>
    <scope>NUCLEOTIDE SEQUENCE [LARGE SCALE GENOMIC DNA]</scope>
    <source>
        <strain evidence="1">Urdbean</strain>
    </source>
</reference>
<dbReference type="Proteomes" id="UP001374535">
    <property type="component" value="Chromosome 5"/>
</dbReference>
<dbReference type="AlphaFoldDB" id="A0AAQ3NK07"/>
<dbReference type="EMBL" id="CP144696">
    <property type="protein sequence ID" value="WVZ11804.1"/>
    <property type="molecule type" value="Genomic_DNA"/>
</dbReference>
<gene>
    <name evidence="1" type="ORF">V8G54_016334</name>
</gene>
<organism evidence="1 2">
    <name type="scientific">Vigna mungo</name>
    <name type="common">Black gram</name>
    <name type="synonym">Phaseolus mungo</name>
    <dbReference type="NCBI Taxonomy" id="3915"/>
    <lineage>
        <taxon>Eukaryota</taxon>
        <taxon>Viridiplantae</taxon>
        <taxon>Streptophyta</taxon>
        <taxon>Embryophyta</taxon>
        <taxon>Tracheophyta</taxon>
        <taxon>Spermatophyta</taxon>
        <taxon>Magnoliopsida</taxon>
        <taxon>eudicotyledons</taxon>
        <taxon>Gunneridae</taxon>
        <taxon>Pentapetalae</taxon>
        <taxon>rosids</taxon>
        <taxon>fabids</taxon>
        <taxon>Fabales</taxon>
        <taxon>Fabaceae</taxon>
        <taxon>Papilionoideae</taxon>
        <taxon>50 kb inversion clade</taxon>
        <taxon>NPAAA clade</taxon>
        <taxon>indigoferoid/millettioid clade</taxon>
        <taxon>Phaseoleae</taxon>
        <taxon>Vigna</taxon>
    </lineage>
</organism>
<name>A0AAQ3NK07_VIGMU</name>
<evidence type="ECO:0000313" key="1">
    <source>
        <dbReference type="EMBL" id="WVZ11804.1"/>
    </source>
</evidence>
<accession>A0AAQ3NK07</accession>
<evidence type="ECO:0000313" key="2">
    <source>
        <dbReference type="Proteomes" id="UP001374535"/>
    </source>
</evidence>
<protein>
    <submittedName>
        <fullName evidence="1">Uncharacterized protein</fullName>
    </submittedName>
</protein>
<sequence length="192" mass="20707">MGRVSVIAEEPEHEVEGSLAKHVVETCFRVLTQLIFDLCKGFTETVSKKWEKGVFSSGESLEEEVLDEFVVGLRRVEVGTDAEAAGELGGGHESAVEDVELLDFIVVEQYRKGGPVQQRNDTRIGGDEGSRWHVCADDGGVVAADSGSEELVAALVVEVVVAVEYGSEEWEAVASRDFSQRTVVGIGGERHG</sequence>